<dbReference type="EMBL" id="FYEK01000044">
    <property type="protein sequence ID" value="SNB70044.1"/>
    <property type="molecule type" value="Genomic_DNA"/>
</dbReference>
<gene>
    <name evidence="1" type="ORF">SAMN02746019_00011340</name>
</gene>
<dbReference type="AlphaFoldDB" id="A0A212RD50"/>
<evidence type="ECO:0000313" key="2">
    <source>
        <dbReference type="Proteomes" id="UP000197025"/>
    </source>
</evidence>
<accession>A0A212RD50</accession>
<name>A0A212RD50_9CHLR</name>
<protein>
    <recommendedName>
        <fullName evidence="3">Glycosyl hydrolases family 16</fullName>
    </recommendedName>
</protein>
<dbReference type="RefSeq" id="WP_159461707.1">
    <property type="nucleotide sequence ID" value="NZ_FYEK01000044.1"/>
</dbReference>
<evidence type="ECO:0008006" key="3">
    <source>
        <dbReference type="Google" id="ProtNLM"/>
    </source>
</evidence>
<organism evidence="1 2">
    <name type="scientific">Thermoflexus hugenholtzii JAD2</name>
    <dbReference type="NCBI Taxonomy" id="877466"/>
    <lineage>
        <taxon>Bacteria</taxon>
        <taxon>Bacillati</taxon>
        <taxon>Chloroflexota</taxon>
        <taxon>Thermoflexia</taxon>
        <taxon>Thermoflexales</taxon>
        <taxon>Thermoflexaceae</taxon>
        <taxon>Thermoflexus</taxon>
    </lineage>
</organism>
<sequence>MNRGAPLKPADRPWVRMTMGAAQIVADAEALHLMLLPSPGDRYADAQLDDYGGTRFVWRPPVRLIVEARFSHPVETLVGTAGFGFWNAGVMPGALIGPPSAAWFFFASPPSRIALSPEDVGRGWLAMVWRSPTGPRLRIPAWLQQGLWRLLKAPPLARIALSLSARWMAVSQRPLEIDLMAWHRYVLRWERRQVIFEVDGEEVHCAPFAPPGPLGFVAWMDNQFLILDPVAGLSAGLLPVPALQALALRRVEIEPG</sequence>
<evidence type="ECO:0000313" key="1">
    <source>
        <dbReference type="EMBL" id="SNB70044.1"/>
    </source>
</evidence>
<dbReference type="OrthoDB" id="160693at2"/>
<dbReference type="Proteomes" id="UP000197025">
    <property type="component" value="Unassembled WGS sequence"/>
</dbReference>
<dbReference type="InParanoid" id="A0A212RD50"/>
<reference evidence="2" key="1">
    <citation type="submission" date="2017-06" db="EMBL/GenBank/DDBJ databases">
        <authorList>
            <person name="Varghese N."/>
            <person name="Submissions S."/>
        </authorList>
    </citation>
    <scope>NUCLEOTIDE SEQUENCE [LARGE SCALE GENOMIC DNA]</scope>
    <source>
        <strain evidence="2">JAD2</strain>
    </source>
</reference>
<proteinExistence type="predicted"/>
<keyword evidence="2" id="KW-1185">Reference proteome</keyword>